<accession>A0A1I5SRS7</accession>
<dbReference type="EMBL" id="FOXM01000005">
    <property type="protein sequence ID" value="SFP73494.1"/>
    <property type="molecule type" value="Genomic_DNA"/>
</dbReference>
<feature type="signal peptide" evidence="1">
    <location>
        <begin position="1"/>
        <end position="33"/>
    </location>
</feature>
<keyword evidence="3" id="KW-1185">Reference proteome</keyword>
<name>A0A1I5SRS7_9GAMM</name>
<dbReference type="OrthoDB" id="5392962at2"/>
<feature type="chain" id="PRO_5017207073" evidence="1">
    <location>
        <begin position="34"/>
        <end position="298"/>
    </location>
</feature>
<gene>
    <name evidence="2" type="ORF">SAMN05216229_10575</name>
</gene>
<keyword evidence="1" id="KW-0732">Signal</keyword>
<sequence length="298" mass="33374">MDLARTVLGGAEGGWRVLLLACLLLLLAPPAAAQDAASLQDRHAALREQLASNPFQRPLHIASQVGEGSLQGDIHARFEQPFTVLAAALQEIGHWCDILILHPNVKGCRVRPGDLLDLNLGRKFEQPLDDTQPFAFRFRMVSARSDYLQLALDADRGPLGTSAYRMTLELAPLDARRSFLHLSYAHAFGLRARLAMQGYLMTLGRDKVGFSIVGRRDDGQPLHVGGMRGVVERNVMRYYLAIEAFLDALPAPAASQAEHRLQLWHAGVRRYPLQLQEPELDSYLEMKRREIQRQQDSR</sequence>
<evidence type="ECO:0000313" key="2">
    <source>
        <dbReference type="EMBL" id="SFP73494.1"/>
    </source>
</evidence>
<dbReference type="AlphaFoldDB" id="A0A1I5SRS7"/>
<reference evidence="3" key="1">
    <citation type="submission" date="2016-10" db="EMBL/GenBank/DDBJ databases">
        <authorList>
            <person name="Varghese N."/>
            <person name="Submissions S."/>
        </authorList>
    </citation>
    <scope>NUCLEOTIDE SEQUENCE [LARGE SCALE GENOMIC DNA]</scope>
    <source>
        <strain evidence="3">JCM 18195</strain>
    </source>
</reference>
<dbReference type="RefSeq" id="WP_092430028.1">
    <property type="nucleotide sequence ID" value="NZ_FOXM01000005.1"/>
</dbReference>
<evidence type="ECO:0000313" key="3">
    <source>
        <dbReference type="Proteomes" id="UP000243084"/>
    </source>
</evidence>
<dbReference type="Proteomes" id="UP000243084">
    <property type="component" value="Unassembled WGS sequence"/>
</dbReference>
<evidence type="ECO:0000256" key="1">
    <source>
        <dbReference type="SAM" id="SignalP"/>
    </source>
</evidence>
<protein>
    <submittedName>
        <fullName evidence="2">Uncharacterized protein</fullName>
    </submittedName>
</protein>
<organism evidence="2 3">
    <name type="scientific">Geopseudomonas sagittaria</name>
    <dbReference type="NCBI Taxonomy" id="1135990"/>
    <lineage>
        <taxon>Bacteria</taxon>
        <taxon>Pseudomonadati</taxon>
        <taxon>Pseudomonadota</taxon>
        <taxon>Gammaproteobacteria</taxon>
        <taxon>Pseudomonadales</taxon>
        <taxon>Pseudomonadaceae</taxon>
        <taxon>Geopseudomonas</taxon>
    </lineage>
</organism>
<proteinExistence type="predicted"/>